<comment type="caution">
    <text evidence="1">The sequence shown here is derived from an EMBL/GenBank/DDBJ whole genome shotgun (WGS) entry which is preliminary data.</text>
</comment>
<reference evidence="1 2" key="1">
    <citation type="journal article" date="2018" name="Sci. Rep.">
        <title>Genomic signatures of local adaptation to the degree of environmental predictability in rotifers.</title>
        <authorList>
            <person name="Franch-Gras L."/>
            <person name="Hahn C."/>
            <person name="Garcia-Roger E.M."/>
            <person name="Carmona M.J."/>
            <person name="Serra M."/>
            <person name="Gomez A."/>
        </authorList>
    </citation>
    <scope>NUCLEOTIDE SEQUENCE [LARGE SCALE GENOMIC DNA]</scope>
    <source>
        <strain evidence="1">HYR1</strain>
    </source>
</reference>
<evidence type="ECO:0000313" key="2">
    <source>
        <dbReference type="Proteomes" id="UP000276133"/>
    </source>
</evidence>
<dbReference type="EMBL" id="REGN01003214">
    <property type="protein sequence ID" value="RNA23789.1"/>
    <property type="molecule type" value="Genomic_DNA"/>
</dbReference>
<evidence type="ECO:0000313" key="1">
    <source>
        <dbReference type="EMBL" id="RNA23789.1"/>
    </source>
</evidence>
<dbReference type="AlphaFoldDB" id="A0A3M7RJY6"/>
<protein>
    <submittedName>
        <fullName evidence="1">Uncharacterized protein</fullName>
    </submittedName>
</protein>
<dbReference type="Proteomes" id="UP000276133">
    <property type="component" value="Unassembled WGS sequence"/>
</dbReference>
<gene>
    <name evidence="1" type="ORF">BpHYR1_014437</name>
</gene>
<accession>A0A3M7RJY6</accession>
<organism evidence="1 2">
    <name type="scientific">Brachionus plicatilis</name>
    <name type="common">Marine rotifer</name>
    <name type="synonym">Brachionus muelleri</name>
    <dbReference type="NCBI Taxonomy" id="10195"/>
    <lineage>
        <taxon>Eukaryota</taxon>
        <taxon>Metazoa</taxon>
        <taxon>Spiralia</taxon>
        <taxon>Gnathifera</taxon>
        <taxon>Rotifera</taxon>
        <taxon>Eurotatoria</taxon>
        <taxon>Monogononta</taxon>
        <taxon>Pseudotrocha</taxon>
        <taxon>Ploima</taxon>
        <taxon>Brachionidae</taxon>
        <taxon>Brachionus</taxon>
    </lineage>
</organism>
<sequence>MKASILSGSSLKRMNIPVELVSKQNQLEFYVQYFIYSVEIESCASQIKKISVFVVSHSLTAVEPCYLSRYVYEMTELRLILEENICNFADFYMSN</sequence>
<name>A0A3M7RJY6_BRAPC</name>
<keyword evidence="2" id="KW-1185">Reference proteome</keyword>
<proteinExistence type="predicted"/>